<evidence type="ECO:0000313" key="3">
    <source>
        <dbReference type="Proteomes" id="UP000485058"/>
    </source>
</evidence>
<name>A0A699YAT3_HAELA</name>
<dbReference type="AlphaFoldDB" id="A0A699YAT3"/>
<dbReference type="EMBL" id="BLLF01000040">
    <property type="protein sequence ID" value="GFH06475.1"/>
    <property type="molecule type" value="Genomic_DNA"/>
</dbReference>
<gene>
    <name evidence="2" type="ORF">HaLaN_01116</name>
</gene>
<organism evidence="2 3">
    <name type="scientific">Haematococcus lacustris</name>
    <name type="common">Green alga</name>
    <name type="synonym">Haematococcus pluvialis</name>
    <dbReference type="NCBI Taxonomy" id="44745"/>
    <lineage>
        <taxon>Eukaryota</taxon>
        <taxon>Viridiplantae</taxon>
        <taxon>Chlorophyta</taxon>
        <taxon>core chlorophytes</taxon>
        <taxon>Chlorophyceae</taxon>
        <taxon>CS clade</taxon>
        <taxon>Chlamydomonadales</taxon>
        <taxon>Haematococcaceae</taxon>
        <taxon>Haematococcus</taxon>
    </lineage>
</organism>
<feature type="region of interest" description="Disordered" evidence="1">
    <location>
        <begin position="15"/>
        <end position="119"/>
    </location>
</feature>
<keyword evidence="3" id="KW-1185">Reference proteome</keyword>
<evidence type="ECO:0000313" key="2">
    <source>
        <dbReference type="EMBL" id="GFH06475.1"/>
    </source>
</evidence>
<accession>A0A699YAT3</accession>
<evidence type="ECO:0000256" key="1">
    <source>
        <dbReference type="SAM" id="MobiDB-lite"/>
    </source>
</evidence>
<sequence>MASALAREAAQVLAQNKLRPTASATLHPLPPSEPAHSPAGASCPWGVQLRPRPHAVPAGQSGPALQQAAVQKAQPEAPREASAPGPAAVHPAPTPLLASQPGPPSSHHAFSGTPATPPLPAAVSLSSVALVPPATADNSPALTVLDALESWL</sequence>
<comment type="caution">
    <text evidence="2">The sequence shown here is derived from an EMBL/GenBank/DDBJ whole genome shotgun (WGS) entry which is preliminary data.</text>
</comment>
<reference evidence="2 3" key="1">
    <citation type="submission" date="2020-02" db="EMBL/GenBank/DDBJ databases">
        <title>Draft genome sequence of Haematococcus lacustris strain NIES-144.</title>
        <authorList>
            <person name="Morimoto D."/>
            <person name="Nakagawa S."/>
            <person name="Yoshida T."/>
            <person name="Sawayama S."/>
        </authorList>
    </citation>
    <scope>NUCLEOTIDE SEQUENCE [LARGE SCALE GENOMIC DNA]</scope>
    <source>
        <strain evidence="2 3">NIES-144</strain>
    </source>
</reference>
<proteinExistence type="predicted"/>
<dbReference type="Proteomes" id="UP000485058">
    <property type="component" value="Unassembled WGS sequence"/>
</dbReference>
<protein>
    <submittedName>
        <fullName evidence="2">Uncharacterized protein</fullName>
    </submittedName>
</protein>